<dbReference type="GeneID" id="54781088"/>
<gene>
    <name evidence="8" type="ORF">DIURU_002437</name>
</gene>
<feature type="transmembrane region" description="Helical" evidence="7">
    <location>
        <begin position="361"/>
        <end position="381"/>
    </location>
</feature>
<dbReference type="EMBL" id="SWFT01000067">
    <property type="protein sequence ID" value="KAA8903551.1"/>
    <property type="molecule type" value="Genomic_DNA"/>
</dbReference>
<keyword evidence="5" id="KW-0479">Metal-binding</keyword>
<dbReference type="PANTHER" id="PTHR20855:SF97">
    <property type="entry name" value="ADIPOR-LIKE RECEPTOR IZH3-RELATED"/>
    <property type="match status" value="1"/>
</dbReference>
<keyword evidence="2 7" id="KW-0812">Transmembrane</keyword>
<evidence type="ECO:0000256" key="3">
    <source>
        <dbReference type="ARBA" id="ARBA00022989"/>
    </source>
</evidence>
<feature type="compositionally biased region" description="Low complexity" evidence="6">
    <location>
        <begin position="78"/>
        <end position="98"/>
    </location>
</feature>
<feature type="region of interest" description="Disordered" evidence="6">
    <location>
        <begin position="70"/>
        <end position="98"/>
    </location>
</feature>
<feature type="transmembrane region" description="Helical" evidence="7">
    <location>
        <begin position="264"/>
        <end position="285"/>
    </location>
</feature>
<dbReference type="GO" id="GO:0016020">
    <property type="term" value="C:membrane"/>
    <property type="evidence" value="ECO:0007669"/>
    <property type="project" value="UniProtKB-SubCell"/>
</dbReference>
<keyword evidence="3 7" id="KW-1133">Transmembrane helix</keyword>
<dbReference type="RefSeq" id="XP_034012853.1">
    <property type="nucleotide sequence ID" value="XM_034155088.1"/>
</dbReference>
<dbReference type="GO" id="GO:0038023">
    <property type="term" value="F:signaling receptor activity"/>
    <property type="evidence" value="ECO:0007669"/>
    <property type="project" value="TreeGrafter"/>
</dbReference>
<evidence type="ECO:0000256" key="1">
    <source>
        <dbReference type="ARBA" id="ARBA00004141"/>
    </source>
</evidence>
<evidence type="ECO:0000256" key="7">
    <source>
        <dbReference type="SAM" id="Phobius"/>
    </source>
</evidence>
<dbReference type="Proteomes" id="UP000449547">
    <property type="component" value="Unassembled WGS sequence"/>
</dbReference>
<dbReference type="InterPro" id="IPR004254">
    <property type="entry name" value="AdipoR/HlyIII-related"/>
</dbReference>
<feature type="transmembrane region" description="Helical" evidence="7">
    <location>
        <begin position="424"/>
        <end position="443"/>
    </location>
</feature>
<feature type="binding site" evidence="5">
    <location>
        <position position="317"/>
    </location>
    <ligand>
        <name>Zn(2+)</name>
        <dbReference type="ChEBI" id="CHEBI:29105"/>
    </ligand>
</feature>
<evidence type="ECO:0008006" key="10">
    <source>
        <dbReference type="Google" id="ProtNLM"/>
    </source>
</evidence>
<dbReference type="AlphaFoldDB" id="A0A642UQG7"/>
<feature type="compositionally biased region" description="Polar residues" evidence="6">
    <location>
        <begin position="1"/>
        <end position="13"/>
    </location>
</feature>
<comment type="subcellular location">
    <subcellularLocation>
        <location evidence="1">Membrane</location>
        <topology evidence="1">Multi-pass membrane protein</topology>
    </subcellularLocation>
</comment>
<proteinExistence type="predicted"/>
<keyword evidence="5" id="KW-0862">Zinc</keyword>
<evidence type="ECO:0000256" key="6">
    <source>
        <dbReference type="SAM" id="MobiDB-lite"/>
    </source>
</evidence>
<evidence type="ECO:0000313" key="8">
    <source>
        <dbReference type="EMBL" id="KAA8903551.1"/>
    </source>
</evidence>
<feature type="transmembrane region" description="Helical" evidence="7">
    <location>
        <begin position="393"/>
        <end position="412"/>
    </location>
</feature>
<keyword evidence="4 7" id="KW-0472">Membrane</keyword>
<accession>A0A642UQG7</accession>
<evidence type="ECO:0000313" key="9">
    <source>
        <dbReference type="Proteomes" id="UP000449547"/>
    </source>
</evidence>
<dbReference type="OMA" id="WRYDVII"/>
<dbReference type="GO" id="GO:0046872">
    <property type="term" value="F:metal ion binding"/>
    <property type="evidence" value="ECO:0007669"/>
    <property type="project" value="UniProtKB-KW"/>
</dbReference>
<dbReference type="OrthoDB" id="5585746at2759"/>
<dbReference type="PANTHER" id="PTHR20855">
    <property type="entry name" value="ADIPOR/PROGESTIN RECEPTOR-RELATED"/>
    <property type="match status" value="1"/>
</dbReference>
<organism evidence="8 9">
    <name type="scientific">Diutina rugosa</name>
    <name type="common">Yeast</name>
    <name type="synonym">Candida rugosa</name>
    <dbReference type="NCBI Taxonomy" id="5481"/>
    <lineage>
        <taxon>Eukaryota</taxon>
        <taxon>Fungi</taxon>
        <taxon>Dikarya</taxon>
        <taxon>Ascomycota</taxon>
        <taxon>Saccharomycotina</taxon>
        <taxon>Pichiomycetes</taxon>
        <taxon>Debaryomycetaceae</taxon>
        <taxon>Diutina</taxon>
    </lineage>
</organism>
<sequence length="563" mass="65446">MASSSTTTTQTDVGQGLRQRRSTPVDMSSEEKLIERLDAFLSSIESRLDNFDHFFRFKQQEDEAAKVAIQEEQNLTVPSRSQSRPQSRRGSNSSISSMSSIKQYSMNNLNNVYLRLRLIKKQVLSNSFTNLDYLYKTLADQYNSLFNEDLTDFVSQAKGSSRELLSEKIITTIQYFDEKLLAIDDFIKPHANSDYSEELEYNHLRFFNFNKALKQAEKEYLNYYQLPLSWRENKYVVHGYRFSLSHWTMFKSVFKFNHNETVNIWTHMLGFFAMLYLLLVHYPSTEVYAKNSWKDNLSMYAFFFAAFQCLLGSCVWHTYSCFAHYPTRANCACVDYTGITVLITCSVITAEYTSLYEHPSWIRAIVGFSIICGLAGFGFNWSPYFDKPECRSLRIGFFVGLAFSGVTAGVVRCFYDGVLDTLKFFFPIVWKSFTWYGLGVVFYGGLFPERWRYDVVFTEDNPKCTHEYTAKDVLTDNVGHDGEEELEQLEEELQDTKTESQFDALVNKHFPSHLNYTPYANDFMSLWWVDYIGSSHNIWHVCVVLGVVGHYFGILDMFNQVPR</sequence>
<protein>
    <recommendedName>
        <fullName evidence="10">ADIPOR-like receptor IZH3</fullName>
    </recommendedName>
</protein>
<dbReference type="GO" id="GO:0006882">
    <property type="term" value="P:intracellular zinc ion homeostasis"/>
    <property type="evidence" value="ECO:0007669"/>
    <property type="project" value="TreeGrafter"/>
</dbReference>
<feature type="region of interest" description="Disordered" evidence="6">
    <location>
        <begin position="1"/>
        <end position="29"/>
    </location>
</feature>
<evidence type="ECO:0000256" key="4">
    <source>
        <dbReference type="ARBA" id="ARBA00023136"/>
    </source>
</evidence>
<feature type="transmembrane region" description="Helical" evidence="7">
    <location>
        <begin position="297"/>
        <end position="319"/>
    </location>
</feature>
<reference evidence="8 9" key="1">
    <citation type="submission" date="2019-07" db="EMBL/GenBank/DDBJ databases">
        <title>Genome assembly of two rare yeast pathogens: Diutina rugosa and Trichomonascus ciferrii.</title>
        <authorList>
            <person name="Mixao V."/>
            <person name="Saus E."/>
            <person name="Hansen A."/>
            <person name="Lass-Flor C."/>
            <person name="Gabaldon T."/>
        </authorList>
    </citation>
    <scope>NUCLEOTIDE SEQUENCE [LARGE SCALE GENOMIC DNA]</scope>
    <source>
        <strain evidence="8 9">CBS 613</strain>
    </source>
</reference>
<evidence type="ECO:0000256" key="5">
    <source>
        <dbReference type="PIRSR" id="PIRSR604254-1"/>
    </source>
</evidence>
<keyword evidence="9" id="KW-1185">Reference proteome</keyword>
<dbReference type="VEuPathDB" id="FungiDB:DIURU_002437"/>
<dbReference type="Pfam" id="PF03006">
    <property type="entry name" value="HlyIII"/>
    <property type="match status" value="1"/>
</dbReference>
<name>A0A642UQG7_DIURU</name>
<evidence type="ECO:0000256" key="2">
    <source>
        <dbReference type="ARBA" id="ARBA00022692"/>
    </source>
</evidence>
<comment type="caution">
    <text evidence="8">The sequence shown here is derived from an EMBL/GenBank/DDBJ whole genome shotgun (WGS) entry which is preliminary data.</text>
</comment>